<accession>K0RK80</accession>
<reference evidence="2 3" key="1">
    <citation type="journal article" date="2012" name="Genome Biol.">
        <title>Genome and low-iron response of an oceanic diatom adapted to chronic iron limitation.</title>
        <authorList>
            <person name="Lommer M."/>
            <person name="Specht M."/>
            <person name="Roy A.S."/>
            <person name="Kraemer L."/>
            <person name="Andreson R."/>
            <person name="Gutowska M.A."/>
            <person name="Wolf J."/>
            <person name="Bergner S.V."/>
            <person name="Schilhabel M.B."/>
            <person name="Klostermeier U.C."/>
            <person name="Beiko R.G."/>
            <person name="Rosenstiel P."/>
            <person name="Hippler M."/>
            <person name="Laroche J."/>
        </authorList>
    </citation>
    <scope>NUCLEOTIDE SEQUENCE [LARGE SCALE GENOMIC DNA]</scope>
    <source>
        <strain evidence="2 3">CCMP1005</strain>
    </source>
</reference>
<dbReference type="OrthoDB" id="66462at2759"/>
<keyword evidence="1" id="KW-0472">Membrane</keyword>
<protein>
    <submittedName>
        <fullName evidence="2">Uncharacterized protein</fullName>
    </submittedName>
</protein>
<dbReference type="eggNOG" id="ENOG502SX3I">
    <property type="taxonomic scope" value="Eukaryota"/>
</dbReference>
<feature type="transmembrane region" description="Helical" evidence="1">
    <location>
        <begin position="123"/>
        <end position="141"/>
    </location>
</feature>
<proteinExistence type="predicted"/>
<evidence type="ECO:0000313" key="2">
    <source>
        <dbReference type="EMBL" id="EJK49286.1"/>
    </source>
</evidence>
<gene>
    <name evidence="2" type="ORF">THAOC_31860</name>
</gene>
<sequence>MNVMHRPVESYNAGTTLDLRYGYTADDVRYWLYKLGPDGREKYLQMVQWDIFPYIPAYTILLGSLLLMESEKTGGQYPCELAWAAPVIMVCDIVETSLNGYATKRFPQKISNRLVLISSVANMLKWAYFALSILLLAYLFIFNRISPKKKNDKVLSKNKKED</sequence>
<dbReference type="EMBL" id="AGNL01044958">
    <property type="protein sequence ID" value="EJK49286.1"/>
    <property type="molecule type" value="Genomic_DNA"/>
</dbReference>
<dbReference type="Proteomes" id="UP000266841">
    <property type="component" value="Unassembled WGS sequence"/>
</dbReference>
<dbReference type="OMA" id="IGWNENI"/>
<keyword evidence="1" id="KW-1133">Transmembrane helix</keyword>
<name>K0RK80_THAOC</name>
<comment type="caution">
    <text evidence="2">The sequence shown here is derived from an EMBL/GenBank/DDBJ whole genome shotgun (WGS) entry which is preliminary data.</text>
</comment>
<dbReference type="AlphaFoldDB" id="K0RK80"/>
<keyword evidence="1" id="KW-0812">Transmembrane</keyword>
<evidence type="ECO:0000256" key="1">
    <source>
        <dbReference type="SAM" id="Phobius"/>
    </source>
</evidence>
<evidence type="ECO:0000313" key="3">
    <source>
        <dbReference type="Proteomes" id="UP000266841"/>
    </source>
</evidence>
<organism evidence="2 3">
    <name type="scientific">Thalassiosira oceanica</name>
    <name type="common">Marine diatom</name>
    <dbReference type="NCBI Taxonomy" id="159749"/>
    <lineage>
        <taxon>Eukaryota</taxon>
        <taxon>Sar</taxon>
        <taxon>Stramenopiles</taxon>
        <taxon>Ochrophyta</taxon>
        <taxon>Bacillariophyta</taxon>
        <taxon>Coscinodiscophyceae</taxon>
        <taxon>Thalassiosirophycidae</taxon>
        <taxon>Thalassiosirales</taxon>
        <taxon>Thalassiosiraceae</taxon>
        <taxon>Thalassiosira</taxon>
    </lineage>
</organism>
<feature type="transmembrane region" description="Helical" evidence="1">
    <location>
        <begin position="51"/>
        <end position="69"/>
    </location>
</feature>
<keyword evidence="3" id="KW-1185">Reference proteome</keyword>